<evidence type="ECO:0000256" key="1">
    <source>
        <dbReference type="SAM" id="SignalP"/>
    </source>
</evidence>
<sequence length="215" mass="22156">MSHHKGNIMKRILLASVAVVVSSGAALADNPFSNGRHQGNYFSNGTGTTAVNLDVSRTKTTTHTVVNRDQWDNYSGIGTYSSAEHGGISDIKTTGKAGAATLGVNFSTANAVGVERSADLSAELSGYINPLGSAGIGLDANLSSRKLEANTSSVSGSGIVAGASLGGSVKAESAGYAAGSAAAYKEWGNSYQNIHQEQWQNQTRWQGSGSVSRTR</sequence>
<proteinExistence type="predicted"/>
<protein>
    <submittedName>
        <fullName evidence="2">Uncharacterized protein</fullName>
    </submittedName>
</protein>
<feature type="chain" id="PRO_5011723611" evidence="1">
    <location>
        <begin position="29"/>
        <end position="215"/>
    </location>
</feature>
<reference evidence="2 3" key="1">
    <citation type="submission" date="2016-10" db="EMBL/GenBank/DDBJ databases">
        <authorList>
            <person name="de Groot N.N."/>
        </authorList>
    </citation>
    <scope>NUCLEOTIDE SEQUENCE [LARGE SCALE GENOMIC DNA]</scope>
    <source>
        <strain evidence="2 3">CGMCC 1.7666</strain>
    </source>
</reference>
<evidence type="ECO:0000313" key="2">
    <source>
        <dbReference type="EMBL" id="SCZ13357.1"/>
    </source>
</evidence>
<organism evidence="2 3">
    <name type="scientific">Microvirga guangxiensis</name>
    <dbReference type="NCBI Taxonomy" id="549386"/>
    <lineage>
        <taxon>Bacteria</taxon>
        <taxon>Pseudomonadati</taxon>
        <taxon>Pseudomonadota</taxon>
        <taxon>Alphaproteobacteria</taxon>
        <taxon>Hyphomicrobiales</taxon>
        <taxon>Methylobacteriaceae</taxon>
        <taxon>Microvirga</taxon>
    </lineage>
</organism>
<keyword evidence="3" id="KW-1185">Reference proteome</keyword>
<gene>
    <name evidence="2" type="ORF">SAMN02927923_04436</name>
</gene>
<dbReference type="Proteomes" id="UP000199569">
    <property type="component" value="Unassembled WGS sequence"/>
</dbReference>
<name>A0A1G5LKB2_9HYPH</name>
<accession>A0A1G5LKB2</accession>
<keyword evidence="1" id="KW-0732">Signal</keyword>
<evidence type="ECO:0000313" key="3">
    <source>
        <dbReference type="Proteomes" id="UP000199569"/>
    </source>
</evidence>
<dbReference type="AlphaFoldDB" id="A0A1G5LKB2"/>
<feature type="signal peptide" evidence="1">
    <location>
        <begin position="1"/>
        <end position="28"/>
    </location>
</feature>
<dbReference type="EMBL" id="FMVJ01000021">
    <property type="protein sequence ID" value="SCZ13357.1"/>
    <property type="molecule type" value="Genomic_DNA"/>
</dbReference>